<protein>
    <recommendedName>
        <fullName evidence="5">RRM domain-containing protein</fullName>
    </recommendedName>
</protein>
<dbReference type="SUPFAM" id="SSF54928">
    <property type="entry name" value="RNA-binding domain, RBD"/>
    <property type="match status" value="1"/>
</dbReference>
<dbReference type="GO" id="GO:0003729">
    <property type="term" value="F:mRNA binding"/>
    <property type="evidence" value="ECO:0007669"/>
    <property type="project" value="TreeGrafter"/>
</dbReference>
<dbReference type="InterPro" id="IPR025742">
    <property type="entry name" value="CSTF2_hinge"/>
</dbReference>
<dbReference type="InterPro" id="IPR038192">
    <property type="entry name" value="CSTF_C_sf"/>
</dbReference>
<dbReference type="Gene3D" id="1.10.20.70">
    <property type="entry name" value="Transcription termination and cleavage factor, C-terminal domain"/>
    <property type="match status" value="1"/>
</dbReference>
<dbReference type="AlphaFoldDB" id="A0A6B2LAV0"/>
<proteinExistence type="predicted"/>
<dbReference type="Gene3D" id="1.25.40.630">
    <property type="match status" value="1"/>
</dbReference>
<dbReference type="InterPro" id="IPR012677">
    <property type="entry name" value="Nucleotide-bd_a/b_plait_sf"/>
</dbReference>
<feature type="compositionally biased region" description="Pro residues" evidence="4">
    <location>
        <begin position="156"/>
        <end position="170"/>
    </location>
</feature>
<dbReference type="Gene3D" id="3.30.70.330">
    <property type="match status" value="1"/>
</dbReference>
<accession>A0A6B2LAV0</accession>
<keyword evidence="3" id="KW-0694">RNA-binding</keyword>
<dbReference type="PANTHER" id="PTHR45735:SF2">
    <property type="entry name" value="CLEAVAGE STIMULATION FACTOR SUBUNIT 2"/>
    <property type="match status" value="1"/>
</dbReference>
<feature type="domain" description="RRM" evidence="5">
    <location>
        <begin position="1"/>
        <end position="48"/>
    </location>
</feature>
<dbReference type="PROSITE" id="PS50102">
    <property type="entry name" value="RRM"/>
    <property type="match status" value="1"/>
</dbReference>
<keyword evidence="2" id="KW-0539">Nucleus</keyword>
<feature type="region of interest" description="Disordered" evidence="4">
    <location>
        <begin position="150"/>
        <end position="173"/>
    </location>
</feature>
<dbReference type="PANTHER" id="PTHR45735">
    <property type="entry name" value="CLEAVAGE STIMULATION FACTOR SUBUNIT 2"/>
    <property type="match status" value="1"/>
</dbReference>
<evidence type="ECO:0000256" key="3">
    <source>
        <dbReference type="PROSITE-ProRule" id="PRU00176"/>
    </source>
</evidence>
<dbReference type="GO" id="GO:0031124">
    <property type="term" value="P:mRNA 3'-end processing"/>
    <property type="evidence" value="ECO:0007669"/>
    <property type="project" value="InterPro"/>
</dbReference>
<organism evidence="6">
    <name type="scientific">Arcella intermedia</name>
    <dbReference type="NCBI Taxonomy" id="1963864"/>
    <lineage>
        <taxon>Eukaryota</taxon>
        <taxon>Amoebozoa</taxon>
        <taxon>Tubulinea</taxon>
        <taxon>Elardia</taxon>
        <taxon>Arcellinida</taxon>
        <taxon>Sphaerothecina</taxon>
        <taxon>Arcellidae</taxon>
        <taxon>Arcella</taxon>
    </lineage>
</organism>
<dbReference type="Pfam" id="PF00076">
    <property type="entry name" value="RRM_1"/>
    <property type="match status" value="1"/>
</dbReference>
<dbReference type="EMBL" id="GIBP01005092">
    <property type="protein sequence ID" value="NDV34061.1"/>
    <property type="molecule type" value="Transcribed_RNA"/>
</dbReference>
<evidence type="ECO:0000256" key="4">
    <source>
        <dbReference type="SAM" id="MobiDB-lite"/>
    </source>
</evidence>
<dbReference type="InterPro" id="IPR026896">
    <property type="entry name" value="CSTF_C"/>
</dbReference>
<name>A0A6B2LAV0_9EUKA</name>
<sequence>MVFDKETGKPKGYGFCEYKDSATALSAMRNLNGFDMNGRSLRVDFAEKGLDDKELSQMNAGVDFGSGSASNPTNPVVGIQSEITKLVEGMSHNQLYEIIYQMKLLIQKNPDHVRHLLTHNPQLAFALLQAQVTLGTISSEVAKKVLVPVEKTTSPREPPPAMPPSRPPLHPMGGMPPMSHPLMPVLPMNAPGGYPPYQNPGYPPNVYHPSPAPLADSLDVLPEDQRQLLEHVMSLSQEAIEKLAPQERNQILQLRHTMMQLYLPQNRY</sequence>
<evidence type="ECO:0000256" key="1">
    <source>
        <dbReference type="ARBA" id="ARBA00004123"/>
    </source>
</evidence>
<reference evidence="6" key="1">
    <citation type="journal article" date="2020" name="J. Eukaryot. Microbiol.">
        <title>De novo Sequencing, Assembly and Annotation of the Transcriptome for the Free-Living Testate Amoeba Arcella intermedia.</title>
        <authorList>
            <person name="Ribeiro G.M."/>
            <person name="Porfirio-Sousa A.L."/>
            <person name="Maurer-Alcala X.X."/>
            <person name="Katz L.A."/>
            <person name="Lahr D.J.G."/>
        </authorList>
    </citation>
    <scope>NUCLEOTIDE SEQUENCE</scope>
</reference>
<dbReference type="Pfam" id="PF14327">
    <property type="entry name" value="CSTF2_hinge"/>
    <property type="match status" value="1"/>
</dbReference>
<dbReference type="InterPro" id="IPR000504">
    <property type="entry name" value="RRM_dom"/>
</dbReference>
<evidence type="ECO:0000256" key="2">
    <source>
        <dbReference type="ARBA" id="ARBA00023242"/>
    </source>
</evidence>
<dbReference type="Pfam" id="PF14304">
    <property type="entry name" value="CSTF_C"/>
    <property type="match status" value="1"/>
</dbReference>
<dbReference type="GO" id="GO:0005847">
    <property type="term" value="C:mRNA cleavage and polyadenylation specificity factor complex"/>
    <property type="evidence" value="ECO:0007669"/>
    <property type="project" value="TreeGrafter"/>
</dbReference>
<evidence type="ECO:0000313" key="6">
    <source>
        <dbReference type="EMBL" id="NDV34061.1"/>
    </source>
</evidence>
<comment type="subcellular location">
    <subcellularLocation>
        <location evidence="1">Nucleus</location>
    </subcellularLocation>
</comment>
<dbReference type="InterPro" id="IPR035979">
    <property type="entry name" value="RBD_domain_sf"/>
</dbReference>
<evidence type="ECO:0000259" key="5">
    <source>
        <dbReference type="PROSITE" id="PS50102"/>
    </source>
</evidence>